<proteinExistence type="predicted"/>
<comment type="caution">
    <text evidence="1">The sequence shown here is derived from an EMBL/GenBank/DDBJ whole genome shotgun (WGS) entry which is preliminary data.</text>
</comment>
<dbReference type="Proteomes" id="UP000886400">
    <property type="component" value="Unassembled WGS sequence"/>
</dbReference>
<dbReference type="EMBL" id="DRZX01000200">
    <property type="protein sequence ID" value="HHS49016.1"/>
    <property type="molecule type" value="Genomic_DNA"/>
</dbReference>
<organism evidence="1">
    <name type="scientific">Desulfurella acetivorans</name>
    <dbReference type="NCBI Taxonomy" id="33002"/>
    <lineage>
        <taxon>Bacteria</taxon>
        <taxon>Pseudomonadati</taxon>
        <taxon>Campylobacterota</taxon>
        <taxon>Desulfurellia</taxon>
        <taxon>Desulfurellales</taxon>
        <taxon>Desulfurellaceae</taxon>
        <taxon>Desulfurella</taxon>
    </lineage>
</organism>
<gene>
    <name evidence="1" type="ORF">ENM99_04060</name>
</gene>
<evidence type="ECO:0008006" key="2">
    <source>
        <dbReference type="Google" id="ProtNLM"/>
    </source>
</evidence>
<accession>A0A7C6EDR1</accession>
<evidence type="ECO:0000313" key="1">
    <source>
        <dbReference type="EMBL" id="HHS49016.1"/>
    </source>
</evidence>
<dbReference type="AlphaFoldDB" id="A0A7C6EDR1"/>
<sequence>MQVNTNTQVSVRCIKKAIDTNKNQVNDLLKMQQDAQNKLQTQAQKNDTVPKSNIIGSLFDKKV</sequence>
<reference evidence="1" key="1">
    <citation type="journal article" date="2020" name="mSystems">
        <title>Genome- and Community-Level Interaction Insights into Carbon Utilization and Element Cycling Functions of Hydrothermarchaeota in Hydrothermal Sediment.</title>
        <authorList>
            <person name="Zhou Z."/>
            <person name="Liu Y."/>
            <person name="Xu W."/>
            <person name="Pan J."/>
            <person name="Luo Z.H."/>
            <person name="Li M."/>
        </authorList>
    </citation>
    <scope>NUCLEOTIDE SEQUENCE [LARGE SCALE GENOMIC DNA]</scope>
    <source>
        <strain evidence="1">SpSt-1135</strain>
    </source>
</reference>
<name>A0A7C6EDR1_DESAE</name>
<protein>
    <recommendedName>
        <fullName evidence="2">Motility protein</fullName>
    </recommendedName>
</protein>